<feature type="region of interest" description="Disordered" evidence="1">
    <location>
        <begin position="62"/>
        <end position="91"/>
    </location>
</feature>
<dbReference type="Proteomes" id="UP000694568">
    <property type="component" value="Unplaced"/>
</dbReference>
<dbReference type="GeneTree" id="ENSGT00940000177365"/>
<feature type="compositionally biased region" description="Basic and acidic residues" evidence="1">
    <location>
        <begin position="72"/>
        <end position="81"/>
    </location>
</feature>
<proteinExistence type="predicted"/>
<evidence type="ECO:0000256" key="1">
    <source>
        <dbReference type="SAM" id="MobiDB-lite"/>
    </source>
</evidence>
<reference evidence="2" key="2">
    <citation type="submission" date="2025-09" db="UniProtKB">
        <authorList>
            <consortium name="Ensembl"/>
        </authorList>
    </citation>
    <scope>IDENTIFICATION</scope>
</reference>
<dbReference type="Ensembl" id="ENSSLUT00000052123.1">
    <property type="protein sequence ID" value="ENSSLUP00000050625.1"/>
    <property type="gene ID" value="ENSSLUG00000022037.1"/>
</dbReference>
<accession>A0A8D0DD51</accession>
<evidence type="ECO:0000313" key="3">
    <source>
        <dbReference type="Proteomes" id="UP000694568"/>
    </source>
</evidence>
<protein>
    <submittedName>
        <fullName evidence="2">Uncharacterized protein</fullName>
    </submittedName>
</protein>
<sequence>MNVLICPVDERVNVLMLSPCRRLSSIAFSDMNPFPGRLLRNRRAVQLERVLGELRELEEQQRQFASENAAENARRKDKDLDAAVSEDDDEL</sequence>
<name>A0A8D0DD51_SANLU</name>
<dbReference type="AlphaFoldDB" id="A0A8D0DD51"/>
<keyword evidence="3" id="KW-1185">Reference proteome</keyword>
<reference evidence="2" key="1">
    <citation type="submission" date="2025-08" db="UniProtKB">
        <authorList>
            <consortium name="Ensembl"/>
        </authorList>
    </citation>
    <scope>IDENTIFICATION</scope>
</reference>
<evidence type="ECO:0000313" key="2">
    <source>
        <dbReference type="Ensembl" id="ENSSLUP00000050625.1"/>
    </source>
</evidence>
<organism evidence="2 3">
    <name type="scientific">Sander lucioperca</name>
    <name type="common">Pike-perch</name>
    <name type="synonym">Perca lucioperca</name>
    <dbReference type="NCBI Taxonomy" id="283035"/>
    <lineage>
        <taxon>Eukaryota</taxon>
        <taxon>Metazoa</taxon>
        <taxon>Chordata</taxon>
        <taxon>Craniata</taxon>
        <taxon>Vertebrata</taxon>
        <taxon>Euteleostomi</taxon>
        <taxon>Actinopterygii</taxon>
        <taxon>Neopterygii</taxon>
        <taxon>Teleostei</taxon>
        <taxon>Neoteleostei</taxon>
        <taxon>Acanthomorphata</taxon>
        <taxon>Eupercaria</taxon>
        <taxon>Perciformes</taxon>
        <taxon>Percoidei</taxon>
        <taxon>Percidae</taxon>
        <taxon>Luciopercinae</taxon>
        <taxon>Sander</taxon>
    </lineage>
</organism>